<comment type="caution">
    <text evidence="2">The sequence shown here is derived from an EMBL/GenBank/DDBJ whole genome shotgun (WGS) entry which is preliminary data.</text>
</comment>
<name>A0A834XUQ1_APHGI</name>
<dbReference type="PANTHER" id="PTHR33480">
    <property type="entry name" value="SET DOMAIN-CONTAINING PROTEIN-RELATED"/>
    <property type="match status" value="1"/>
</dbReference>
<accession>A0A834XUQ1</accession>
<evidence type="ECO:0000313" key="3">
    <source>
        <dbReference type="Proteomes" id="UP000639338"/>
    </source>
</evidence>
<dbReference type="Proteomes" id="UP000639338">
    <property type="component" value="Unassembled WGS sequence"/>
</dbReference>
<reference evidence="2 3" key="1">
    <citation type="submission" date="2020-08" db="EMBL/GenBank/DDBJ databases">
        <title>Aphidius gifuensis genome sequencing and assembly.</title>
        <authorList>
            <person name="Du Z."/>
        </authorList>
    </citation>
    <scope>NUCLEOTIDE SEQUENCE [LARGE SCALE GENOMIC DNA]</scope>
    <source>
        <strain evidence="2">YNYX2018</strain>
        <tissue evidence="2">Adults</tissue>
    </source>
</reference>
<keyword evidence="3" id="KW-1185">Reference proteome</keyword>
<feature type="region of interest" description="Disordered" evidence="1">
    <location>
        <begin position="358"/>
        <end position="377"/>
    </location>
</feature>
<protein>
    <submittedName>
        <fullName evidence="2">Uncharacterized protein</fullName>
    </submittedName>
</protein>
<dbReference type="EMBL" id="JACMRX010000003">
    <property type="protein sequence ID" value="KAF7992541.1"/>
    <property type="molecule type" value="Genomic_DNA"/>
</dbReference>
<feature type="compositionally biased region" description="Polar residues" evidence="1">
    <location>
        <begin position="358"/>
        <end position="367"/>
    </location>
</feature>
<feature type="region of interest" description="Disordered" evidence="1">
    <location>
        <begin position="330"/>
        <end position="353"/>
    </location>
</feature>
<feature type="compositionally biased region" description="Polar residues" evidence="1">
    <location>
        <begin position="330"/>
        <end position="340"/>
    </location>
</feature>
<evidence type="ECO:0000256" key="1">
    <source>
        <dbReference type="SAM" id="MobiDB-lite"/>
    </source>
</evidence>
<organism evidence="2 3">
    <name type="scientific">Aphidius gifuensis</name>
    <name type="common">Parasitoid wasp</name>
    <dbReference type="NCBI Taxonomy" id="684658"/>
    <lineage>
        <taxon>Eukaryota</taxon>
        <taxon>Metazoa</taxon>
        <taxon>Ecdysozoa</taxon>
        <taxon>Arthropoda</taxon>
        <taxon>Hexapoda</taxon>
        <taxon>Insecta</taxon>
        <taxon>Pterygota</taxon>
        <taxon>Neoptera</taxon>
        <taxon>Endopterygota</taxon>
        <taxon>Hymenoptera</taxon>
        <taxon>Apocrita</taxon>
        <taxon>Ichneumonoidea</taxon>
        <taxon>Braconidae</taxon>
        <taxon>Aphidiinae</taxon>
        <taxon>Aphidius</taxon>
    </lineage>
</organism>
<sequence>MLNYLRNESSFEFNRLNNETNRIREVARRPNPTRTVSAEDFVYCPNCLASLRKPTFAVHHKKCPGISVNGRKTPQQAAKKLADDCRPKISENLRHILSVLDTNEVGNHAKLDELIIIYGNLLAVQYKPERNYDMVRQRFRILARLVLEAKTNNHNIYDLKTLIHPNNFDDCLKAVDQVAGLSEDGESFKSPATAAAIGTLLNDVSNLLICEHSKVGDKLQKENVKDFQRLLKRRWNAHVSKKVRETQQQNRRKKKVELPALEDVTCLMTFLKNKQINALNDLKEKFSIVADHLGHDIRIHKEFYQIQDIAQEIVQMLGVLETACGNSGEYNNNDISNQGENSDKEASDNETTNYKQVSKVTASTMDSQAPEASKYNDENEISNKNFLDENTCVPWKRVKTAWQITSRSRKIDLNTPAKKKKKRGPNDLLPVEEFFTKLPSLKHPSGYQLVQLDFDNEYPDAGKLSIEKLDQLIHKLQVLKASNDHGTLHKWEGDINNLKKSIISDRTNDDVKTACKIKLLAFLMPPHGRANRTNKTTVADVYSSMIMHVQTAEAVDEAIAKRSRKLKSLN</sequence>
<dbReference type="OrthoDB" id="7431392at2759"/>
<proteinExistence type="predicted"/>
<evidence type="ECO:0000313" key="2">
    <source>
        <dbReference type="EMBL" id="KAF7992541.1"/>
    </source>
</evidence>
<dbReference type="AlphaFoldDB" id="A0A834XUQ1"/>
<gene>
    <name evidence="2" type="ORF">HCN44_004885</name>
</gene>